<evidence type="ECO:0000313" key="2">
    <source>
        <dbReference type="Proteomes" id="UP000663874"/>
    </source>
</evidence>
<dbReference type="AlphaFoldDB" id="A0A818RS50"/>
<accession>A0A818RS50</accession>
<dbReference type="SUPFAM" id="SSF56399">
    <property type="entry name" value="ADP-ribosylation"/>
    <property type="match status" value="1"/>
</dbReference>
<dbReference type="Proteomes" id="UP000663874">
    <property type="component" value="Unassembled WGS sequence"/>
</dbReference>
<name>A0A818RS50_9BILA</name>
<reference evidence="1" key="1">
    <citation type="submission" date="2021-02" db="EMBL/GenBank/DDBJ databases">
        <authorList>
            <person name="Nowell W R."/>
        </authorList>
    </citation>
    <scope>NUCLEOTIDE SEQUENCE</scope>
</reference>
<comment type="caution">
    <text evidence="1">The sequence shown here is derived from an EMBL/GenBank/DDBJ whole genome shotgun (WGS) entry which is preliminary data.</text>
</comment>
<organism evidence="1 2">
    <name type="scientific">Rotaria sordida</name>
    <dbReference type="NCBI Taxonomy" id="392033"/>
    <lineage>
        <taxon>Eukaryota</taxon>
        <taxon>Metazoa</taxon>
        <taxon>Spiralia</taxon>
        <taxon>Gnathifera</taxon>
        <taxon>Rotifera</taxon>
        <taxon>Eurotatoria</taxon>
        <taxon>Bdelloidea</taxon>
        <taxon>Philodinida</taxon>
        <taxon>Philodinidae</taxon>
        <taxon>Rotaria</taxon>
    </lineage>
</organism>
<evidence type="ECO:0000313" key="1">
    <source>
        <dbReference type="EMBL" id="CAF3662091.1"/>
    </source>
</evidence>
<gene>
    <name evidence="1" type="ORF">FNK824_LOCUS6625</name>
</gene>
<protein>
    <submittedName>
        <fullName evidence="1">Uncharacterized protein</fullName>
    </submittedName>
</protein>
<dbReference type="Gene3D" id="3.90.176.10">
    <property type="entry name" value="Toxin ADP-ribosyltransferase, Chain A, domain 1"/>
    <property type="match status" value="1"/>
</dbReference>
<proteinExistence type="predicted"/>
<dbReference type="InterPro" id="IPR011990">
    <property type="entry name" value="TPR-like_helical_dom_sf"/>
</dbReference>
<sequence length="523" mass="60675">MEFYTPMASSQLQLQYTTTSMQRRSILPTFPTLIYNHDPDLLLANVPLSLLSTEELARRQPGLYPNPFKIINPNPTTASLMVKYYNKHFLPILARFRIDLSILDHSYDHLYNFMKLFRASRRRILTANKCVEDLVDLSVEEVLQLFEFYLQMDVDGRGDHLEKFQDVEQCWKYIEKQSPKNQLTMIVSGQLGKEIVPSIHAFQQIISIYVYCLDIEGHKPWANKFSKIKAVEDDVDKLITQIEHDHKTRKILEESVSHEFFTVADKSTIGLNGKFVFLQVLIDCLLQLKATQKDKVELINRCKQQYEVNSFFSTTLDKQRALSFLIAPNLPRNLEGVLFEIDADPAVITTKPFANISEHGDFPEELEVLFMLGSIFRLNSVNYCSTDRVWIIKMALCSDDEHDSKDVLIYMKQQLNNGEINLRTLGKVLWAMGKFDLAEQYFNRLLEELSPTDPLIISLYDDLALMASHTHDYMKSVQWYQKLLKRKNSSRSDDVMGIKKPSDSKNSLLLRKDVETIQNEQIF</sequence>
<dbReference type="Gene3D" id="1.25.40.10">
    <property type="entry name" value="Tetratricopeptide repeat domain"/>
    <property type="match status" value="1"/>
</dbReference>
<dbReference type="SUPFAM" id="SSF48452">
    <property type="entry name" value="TPR-like"/>
    <property type="match status" value="1"/>
</dbReference>
<dbReference type="EMBL" id="CAJOBE010000582">
    <property type="protein sequence ID" value="CAF3662091.1"/>
    <property type="molecule type" value="Genomic_DNA"/>
</dbReference>